<dbReference type="STRING" id="1793.AWC04_16965"/>
<dbReference type="Proteomes" id="UP000193484">
    <property type="component" value="Unassembled WGS sequence"/>
</dbReference>
<dbReference type="InterPro" id="IPR005548">
    <property type="entry name" value="Cell_div_FtsQ/DivIB_C"/>
</dbReference>
<dbReference type="GO" id="GO:0005886">
    <property type="term" value="C:plasma membrane"/>
    <property type="evidence" value="ECO:0007669"/>
    <property type="project" value="UniProtKB-SubCell"/>
</dbReference>
<dbReference type="GO" id="GO:0043093">
    <property type="term" value="P:FtsZ-dependent cytokinesis"/>
    <property type="evidence" value="ECO:0007669"/>
    <property type="project" value="UniProtKB-UniRule"/>
</dbReference>
<feature type="compositionally biased region" description="Basic and acidic residues" evidence="9">
    <location>
        <begin position="52"/>
        <end position="62"/>
    </location>
</feature>
<dbReference type="OrthoDB" id="9790760at2"/>
<protein>
    <recommendedName>
        <fullName evidence="8">Cell division protein FtsQ</fullName>
    </recommendedName>
</protein>
<dbReference type="RefSeq" id="WP_085099300.1">
    <property type="nucleotide sequence ID" value="NZ_AP022603.1"/>
</dbReference>
<feature type="region of interest" description="Disordered" evidence="9">
    <location>
        <begin position="1"/>
        <end position="62"/>
    </location>
</feature>
<dbReference type="PROSITE" id="PS51779">
    <property type="entry name" value="POTRA"/>
    <property type="match status" value="1"/>
</dbReference>
<dbReference type="AlphaFoldDB" id="A0A1X1R4N8"/>
<evidence type="ECO:0000256" key="8">
    <source>
        <dbReference type="HAMAP-Rule" id="MF_00911"/>
    </source>
</evidence>
<dbReference type="InterPro" id="IPR026579">
    <property type="entry name" value="FtsQ"/>
</dbReference>
<evidence type="ECO:0000256" key="4">
    <source>
        <dbReference type="ARBA" id="ARBA00022692"/>
    </source>
</evidence>
<evidence type="ECO:0000256" key="9">
    <source>
        <dbReference type="SAM" id="MobiDB-lite"/>
    </source>
</evidence>
<dbReference type="EMBL" id="LQOJ01000053">
    <property type="protein sequence ID" value="ORU99322.1"/>
    <property type="molecule type" value="Genomic_DNA"/>
</dbReference>
<evidence type="ECO:0000256" key="1">
    <source>
        <dbReference type="ARBA" id="ARBA00004370"/>
    </source>
</evidence>
<dbReference type="InterPro" id="IPR034746">
    <property type="entry name" value="POTRA"/>
</dbReference>
<keyword evidence="5 8" id="KW-1133">Transmembrane helix</keyword>
<keyword evidence="4 8" id="KW-0812">Transmembrane</keyword>
<reference evidence="10 11" key="1">
    <citation type="submission" date="2016-01" db="EMBL/GenBank/DDBJ databases">
        <title>The new phylogeny of the genus Mycobacterium.</title>
        <authorList>
            <person name="Tarcisio F."/>
            <person name="Conor M."/>
            <person name="Antonella G."/>
            <person name="Elisabetta G."/>
            <person name="Giulia F.S."/>
            <person name="Sara T."/>
            <person name="Anna F."/>
            <person name="Clotilde B."/>
            <person name="Roberto B."/>
            <person name="Veronica D.S."/>
            <person name="Fabio R."/>
            <person name="Monica P."/>
            <person name="Olivier J."/>
            <person name="Enrico T."/>
            <person name="Nicola S."/>
        </authorList>
    </citation>
    <scope>NUCLEOTIDE SEQUENCE [LARGE SCALE GENOMIC DNA]</scope>
    <source>
        <strain evidence="10 11">DSM 44179</strain>
    </source>
</reference>
<keyword evidence="7 8" id="KW-0131">Cell cycle</keyword>
<organism evidence="10 11">
    <name type="scientific">Mycolicibacterium fallax</name>
    <name type="common">Mycobacterium fallax</name>
    <dbReference type="NCBI Taxonomy" id="1793"/>
    <lineage>
        <taxon>Bacteria</taxon>
        <taxon>Bacillati</taxon>
        <taxon>Actinomycetota</taxon>
        <taxon>Actinomycetes</taxon>
        <taxon>Mycobacteriales</taxon>
        <taxon>Mycobacteriaceae</taxon>
        <taxon>Mycolicibacterium</taxon>
    </lineage>
</organism>
<comment type="caution">
    <text evidence="10">The sequence shown here is derived from an EMBL/GenBank/DDBJ whole genome shotgun (WGS) entry which is preliminary data.</text>
</comment>
<evidence type="ECO:0000256" key="7">
    <source>
        <dbReference type="ARBA" id="ARBA00023306"/>
    </source>
</evidence>
<keyword evidence="6 8" id="KW-0472">Membrane</keyword>
<evidence type="ECO:0000313" key="11">
    <source>
        <dbReference type="Proteomes" id="UP000193484"/>
    </source>
</evidence>
<evidence type="ECO:0000256" key="6">
    <source>
        <dbReference type="ARBA" id="ARBA00023136"/>
    </source>
</evidence>
<dbReference type="Pfam" id="PF03799">
    <property type="entry name" value="FtsQ_DivIB_C"/>
    <property type="match status" value="1"/>
</dbReference>
<feature type="transmembrane region" description="Helical" evidence="8">
    <location>
        <begin position="98"/>
        <end position="118"/>
    </location>
</feature>
<evidence type="ECO:0000256" key="5">
    <source>
        <dbReference type="ARBA" id="ARBA00022989"/>
    </source>
</evidence>
<name>A0A1X1R4N8_MYCFA</name>
<comment type="subcellular location">
    <subcellularLocation>
        <location evidence="8">Cell membrane</location>
        <topology evidence="8">Single-pass type II membrane protein</topology>
    </subcellularLocation>
    <subcellularLocation>
        <location evidence="1">Membrane</location>
    </subcellularLocation>
    <text evidence="8">Localizes to the division septum.</text>
</comment>
<dbReference type="PANTHER" id="PTHR37820:SF1">
    <property type="entry name" value="CELL DIVISION PROTEIN FTSQ"/>
    <property type="match status" value="1"/>
</dbReference>
<dbReference type="Pfam" id="PF08478">
    <property type="entry name" value="POTRA_1"/>
    <property type="match status" value="1"/>
</dbReference>
<gene>
    <name evidence="8" type="primary">ftsQ</name>
    <name evidence="10" type="ORF">AWC04_16965</name>
</gene>
<keyword evidence="3 8" id="KW-0132">Cell division</keyword>
<keyword evidence="2 8" id="KW-1003">Cell membrane</keyword>
<evidence type="ECO:0000256" key="3">
    <source>
        <dbReference type="ARBA" id="ARBA00022618"/>
    </source>
</evidence>
<feature type="compositionally biased region" description="Low complexity" evidence="9">
    <location>
        <begin position="12"/>
        <end position="34"/>
    </location>
</feature>
<dbReference type="GO" id="GO:0032153">
    <property type="term" value="C:cell division site"/>
    <property type="evidence" value="ECO:0007669"/>
    <property type="project" value="UniProtKB-UniRule"/>
</dbReference>
<dbReference type="HAMAP" id="MF_00911">
    <property type="entry name" value="FtsQ_subfam"/>
    <property type="match status" value="1"/>
</dbReference>
<dbReference type="PANTHER" id="PTHR37820">
    <property type="entry name" value="CELL DIVISION PROTEIN DIVIB"/>
    <property type="match status" value="1"/>
</dbReference>
<evidence type="ECO:0000313" key="10">
    <source>
        <dbReference type="EMBL" id="ORU99322.1"/>
    </source>
</evidence>
<dbReference type="InterPro" id="IPR050487">
    <property type="entry name" value="FtsQ_DivIB"/>
</dbReference>
<comment type="function">
    <text evidence="8">Essential cell division protein.</text>
</comment>
<evidence type="ECO:0000256" key="2">
    <source>
        <dbReference type="ARBA" id="ARBA00022475"/>
    </source>
</evidence>
<sequence>MSDGEPTPEPAGPAASAAGPAGDAAPDATDAPGDNAEGGADFEGPRRRARRERAERRALTEKAREIETARLEAKRKVHQASTEQVRGPSRGVVRGLKVMVWGVLVTLLVIGVGVVLYLTPLLSVRDIVVIGTGEVTREQVLETAAVPIGTPLLQVDTDAVAARVAGIRQVASARVQREYPSALRITVAERIPVATRDFPDGPRVYDRDGVDFVLAAPPVHLPYLDVDNPGPNDPSTMAALQVLTALRPEIAGQVGRVAAASVASVTLTLTDGRVVIWGTTDRTPEKAGKLAALLTQPGQTYDVSSPDLPTVK</sequence>
<dbReference type="GO" id="GO:0090529">
    <property type="term" value="P:cell septum assembly"/>
    <property type="evidence" value="ECO:0007669"/>
    <property type="project" value="InterPro"/>
</dbReference>
<proteinExistence type="inferred from homology"/>
<dbReference type="Gene3D" id="3.10.20.310">
    <property type="entry name" value="membrane protein fhac"/>
    <property type="match status" value="1"/>
</dbReference>
<dbReference type="InterPro" id="IPR013685">
    <property type="entry name" value="POTRA_FtsQ_type"/>
</dbReference>
<comment type="similarity">
    <text evidence="8">Belongs to the FtsQ/DivIB family. FtsQ subfamily.</text>
</comment>
<keyword evidence="11" id="KW-1185">Reference proteome</keyword>
<accession>A0A1X1R4N8</accession>